<dbReference type="InterPro" id="IPR010980">
    <property type="entry name" value="Cyt_c/b562"/>
</dbReference>
<dbReference type="PROSITE" id="PS51009">
    <property type="entry name" value="CYTCII"/>
    <property type="match status" value="1"/>
</dbReference>
<name>A0ABU5EJS6_9PROT</name>
<dbReference type="Proteomes" id="UP001279642">
    <property type="component" value="Unassembled WGS sequence"/>
</dbReference>
<evidence type="ECO:0000256" key="3">
    <source>
        <dbReference type="ARBA" id="ARBA00022723"/>
    </source>
</evidence>
<evidence type="ECO:0000256" key="4">
    <source>
        <dbReference type="ARBA" id="ARBA00022982"/>
    </source>
</evidence>
<dbReference type="RefSeq" id="WP_320510649.1">
    <property type="nucleotide sequence ID" value="NZ_JAXCLW010000011.1"/>
</dbReference>
<proteinExistence type="predicted"/>
<comment type="caution">
    <text evidence="6">The sequence shown here is derived from an EMBL/GenBank/DDBJ whole genome shotgun (WGS) entry which is preliminary data.</text>
</comment>
<keyword evidence="3" id="KW-0479">Metal-binding</keyword>
<reference evidence="6 7" key="1">
    <citation type="journal article" date="2016" name="Antonie Van Leeuwenhoek">
        <title>Dongia soli sp. nov., isolated from soil from Dokdo, Korea.</title>
        <authorList>
            <person name="Kim D.U."/>
            <person name="Lee H."/>
            <person name="Kim H."/>
            <person name="Kim S.G."/>
            <person name="Ka J.O."/>
        </authorList>
    </citation>
    <scope>NUCLEOTIDE SEQUENCE [LARGE SCALE GENOMIC DNA]</scope>
    <source>
        <strain evidence="6 7">D78</strain>
    </source>
</reference>
<evidence type="ECO:0000256" key="1">
    <source>
        <dbReference type="ARBA" id="ARBA00022448"/>
    </source>
</evidence>
<protein>
    <submittedName>
        <fullName evidence="6">Cytochrome c</fullName>
    </submittedName>
</protein>
<keyword evidence="1" id="KW-0813">Transport</keyword>
<dbReference type="Gene3D" id="1.20.120.10">
    <property type="entry name" value="Cytochrome c/b562"/>
    <property type="match status" value="1"/>
</dbReference>
<dbReference type="EMBL" id="JAXCLW010000011">
    <property type="protein sequence ID" value="MDY0885575.1"/>
    <property type="molecule type" value="Genomic_DNA"/>
</dbReference>
<dbReference type="InterPro" id="IPR012127">
    <property type="entry name" value="Cyt_c_prime"/>
</dbReference>
<sequence length="144" mass="15305">MTLAAAGILGAANMGHKSQADEKVTDVREDGMKEMGKALKSIKGLISDNGDKAEIAAQAQKIVNNSAKIPTWFPKEAGLGEAAKPVIWEQWDKFEGNAKNLNAQASQLVAAAQNGSDMGAIQTQFTNTGKVCGTCHEDFKNQKD</sequence>
<gene>
    <name evidence="6" type="ORF">SMD27_22235</name>
</gene>
<evidence type="ECO:0000313" key="7">
    <source>
        <dbReference type="Proteomes" id="UP001279642"/>
    </source>
</evidence>
<dbReference type="PIRSF" id="PIRSF000027">
    <property type="entry name" value="Cytc_c_prime"/>
    <property type="match status" value="1"/>
</dbReference>
<evidence type="ECO:0000313" key="6">
    <source>
        <dbReference type="EMBL" id="MDY0885575.1"/>
    </source>
</evidence>
<accession>A0ABU5EJS6</accession>
<dbReference type="Pfam" id="PF01322">
    <property type="entry name" value="Cytochrom_C_2"/>
    <property type="match status" value="1"/>
</dbReference>
<keyword evidence="5" id="KW-0408">Iron</keyword>
<dbReference type="SUPFAM" id="SSF47175">
    <property type="entry name" value="Cytochromes"/>
    <property type="match status" value="1"/>
</dbReference>
<organism evidence="6 7">
    <name type="scientific">Dongia soli</name>
    <dbReference type="NCBI Taxonomy" id="600628"/>
    <lineage>
        <taxon>Bacteria</taxon>
        <taxon>Pseudomonadati</taxon>
        <taxon>Pseudomonadota</taxon>
        <taxon>Alphaproteobacteria</taxon>
        <taxon>Rhodospirillales</taxon>
        <taxon>Dongiaceae</taxon>
        <taxon>Dongia</taxon>
    </lineage>
</organism>
<keyword evidence="2" id="KW-0349">Heme</keyword>
<evidence type="ECO:0000256" key="5">
    <source>
        <dbReference type="ARBA" id="ARBA00023004"/>
    </source>
</evidence>
<evidence type="ECO:0000256" key="2">
    <source>
        <dbReference type="ARBA" id="ARBA00022617"/>
    </source>
</evidence>
<keyword evidence="4" id="KW-0249">Electron transport</keyword>
<dbReference type="InterPro" id="IPR002321">
    <property type="entry name" value="Cyt_c_II"/>
</dbReference>
<keyword evidence="7" id="KW-1185">Reference proteome</keyword>